<dbReference type="GO" id="GO:0003755">
    <property type="term" value="F:peptidyl-prolyl cis-trans isomerase activity"/>
    <property type="evidence" value="ECO:0007669"/>
    <property type="project" value="UniProtKB-KW"/>
</dbReference>
<keyword evidence="3 7" id="KW-0732">Signal</keyword>
<organism evidence="9 10">
    <name type="scientific">Clostridium tertium</name>
    <dbReference type="NCBI Taxonomy" id="1559"/>
    <lineage>
        <taxon>Bacteria</taxon>
        <taxon>Bacillati</taxon>
        <taxon>Bacillota</taxon>
        <taxon>Clostridia</taxon>
        <taxon>Eubacteriales</taxon>
        <taxon>Clostridiaceae</taxon>
        <taxon>Clostridium</taxon>
    </lineage>
</organism>
<dbReference type="EMBL" id="JAMRYU010000003">
    <property type="protein sequence ID" value="MDC4239277.1"/>
    <property type="molecule type" value="Genomic_DNA"/>
</dbReference>
<proteinExistence type="predicted"/>
<dbReference type="InterPro" id="IPR050245">
    <property type="entry name" value="PrsA_foldase"/>
</dbReference>
<evidence type="ECO:0000256" key="4">
    <source>
        <dbReference type="ARBA" id="ARBA00023110"/>
    </source>
</evidence>
<keyword evidence="4 6" id="KW-0697">Rotamase</keyword>
<dbReference type="InterPro" id="IPR027304">
    <property type="entry name" value="Trigger_fact/SurA_dom_sf"/>
</dbReference>
<evidence type="ECO:0000256" key="3">
    <source>
        <dbReference type="ARBA" id="ARBA00022729"/>
    </source>
</evidence>
<dbReference type="EC" id="5.2.1.8" evidence="2"/>
<sequence length="325" mass="36384">MIKIKKIIAAGALSIFAFSAVGCEMIQKTPEAIKNTVLAKVGDVKITKGEVDEIADPYLQQYGSDYDTNPNMAEQVKALRTQAINLLVEEKMMLKKAEELGVTPTKEEVDSEVQKYIESLKESYGGDEQFNAALEQAGMTLDEYTTKLTESMKNKLATEKVTEDLFKDVNITDEDIKAYYEENKDSFGEANAEHIVVSDEAKAKEIRERIINGEDFATVAKESSEEPAAAESGGNLGVIKFNTTEYDQDFVAGLKALKEGEISEPVKSQFGYHIIRATKVKQGTFDEVKDSIKTTLENQKKNEIYSSSIEQWKKDYNVKIYEDRL</sequence>
<comment type="catalytic activity">
    <reaction evidence="1">
        <text>[protein]-peptidylproline (omega=180) = [protein]-peptidylproline (omega=0)</text>
        <dbReference type="Rhea" id="RHEA:16237"/>
        <dbReference type="Rhea" id="RHEA-COMP:10747"/>
        <dbReference type="Rhea" id="RHEA-COMP:10748"/>
        <dbReference type="ChEBI" id="CHEBI:83833"/>
        <dbReference type="ChEBI" id="CHEBI:83834"/>
        <dbReference type="EC" id="5.2.1.8"/>
    </reaction>
</comment>
<dbReference type="RefSeq" id="WP_008681643.1">
    <property type="nucleotide sequence ID" value="NZ_CABKOG010000004.1"/>
</dbReference>
<gene>
    <name evidence="9" type="ORF">NE398_03725</name>
</gene>
<protein>
    <recommendedName>
        <fullName evidence="2">peptidylprolyl isomerase</fullName>
        <ecNumber evidence="2">5.2.1.8</ecNumber>
    </recommendedName>
</protein>
<accession>A0A9X3XLD3</accession>
<dbReference type="NCBIfam" id="NF000809">
    <property type="entry name" value="PRK00059.1"/>
    <property type="match status" value="1"/>
</dbReference>
<feature type="chain" id="PRO_5040769946" description="peptidylprolyl isomerase" evidence="7">
    <location>
        <begin position="23"/>
        <end position="325"/>
    </location>
</feature>
<evidence type="ECO:0000313" key="10">
    <source>
        <dbReference type="Proteomes" id="UP001141183"/>
    </source>
</evidence>
<dbReference type="InterPro" id="IPR000297">
    <property type="entry name" value="PPIase_PpiC"/>
</dbReference>
<evidence type="ECO:0000256" key="1">
    <source>
        <dbReference type="ARBA" id="ARBA00000971"/>
    </source>
</evidence>
<dbReference type="AlphaFoldDB" id="A0A9X3XLD3"/>
<dbReference type="PANTHER" id="PTHR47245:SF1">
    <property type="entry name" value="FOLDASE PROTEIN PRSA"/>
    <property type="match status" value="1"/>
</dbReference>
<dbReference type="Pfam" id="PF13145">
    <property type="entry name" value="Rotamase_2"/>
    <property type="match status" value="1"/>
</dbReference>
<feature type="signal peptide" evidence="7">
    <location>
        <begin position="1"/>
        <end position="22"/>
    </location>
</feature>
<dbReference type="PANTHER" id="PTHR47245">
    <property type="entry name" value="PEPTIDYLPROLYL ISOMERASE"/>
    <property type="match status" value="1"/>
</dbReference>
<evidence type="ECO:0000259" key="8">
    <source>
        <dbReference type="PROSITE" id="PS50198"/>
    </source>
</evidence>
<dbReference type="SUPFAM" id="SSF54534">
    <property type="entry name" value="FKBP-like"/>
    <property type="match status" value="1"/>
</dbReference>
<evidence type="ECO:0000313" key="9">
    <source>
        <dbReference type="EMBL" id="MDC4239277.1"/>
    </source>
</evidence>
<evidence type="ECO:0000256" key="5">
    <source>
        <dbReference type="ARBA" id="ARBA00023235"/>
    </source>
</evidence>
<dbReference type="SUPFAM" id="SSF109998">
    <property type="entry name" value="Triger factor/SurA peptide-binding domain-like"/>
    <property type="match status" value="1"/>
</dbReference>
<reference evidence="9" key="1">
    <citation type="submission" date="2022-05" db="EMBL/GenBank/DDBJ databases">
        <title>Draft genome sequence of Clostridium tertium strain CP3 isolated from Peru.</title>
        <authorList>
            <person name="Hurtado R."/>
            <person name="Lima L."/>
            <person name="Sousa T."/>
            <person name="Jaiswal A.K."/>
            <person name="Tiwari S."/>
            <person name="Maturrano L."/>
            <person name="Brenig B."/>
            <person name="Azevedo V."/>
        </authorList>
    </citation>
    <scope>NUCLEOTIDE SEQUENCE</scope>
    <source>
        <strain evidence="9">CP3</strain>
    </source>
</reference>
<dbReference type="InterPro" id="IPR046357">
    <property type="entry name" value="PPIase_dom_sf"/>
</dbReference>
<name>A0A9X3XLD3_9CLOT</name>
<dbReference type="PROSITE" id="PS51257">
    <property type="entry name" value="PROKAR_LIPOPROTEIN"/>
    <property type="match status" value="1"/>
</dbReference>
<comment type="caution">
    <text evidence="9">The sequence shown here is derived from an EMBL/GenBank/DDBJ whole genome shotgun (WGS) entry which is preliminary data.</text>
</comment>
<evidence type="ECO:0000256" key="6">
    <source>
        <dbReference type="PROSITE-ProRule" id="PRU00278"/>
    </source>
</evidence>
<dbReference type="Pfam" id="PF13624">
    <property type="entry name" value="SurA_N_3"/>
    <property type="match status" value="1"/>
</dbReference>
<dbReference type="Proteomes" id="UP001141183">
    <property type="component" value="Unassembled WGS sequence"/>
</dbReference>
<dbReference type="PROSITE" id="PS50198">
    <property type="entry name" value="PPIC_PPIASE_2"/>
    <property type="match status" value="1"/>
</dbReference>
<evidence type="ECO:0000256" key="7">
    <source>
        <dbReference type="SAM" id="SignalP"/>
    </source>
</evidence>
<keyword evidence="5 6" id="KW-0413">Isomerase</keyword>
<dbReference type="Gene3D" id="3.10.50.40">
    <property type="match status" value="1"/>
</dbReference>
<feature type="domain" description="PpiC" evidence="8">
    <location>
        <begin position="187"/>
        <end position="279"/>
    </location>
</feature>
<keyword evidence="10" id="KW-1185">Reference proteome</keyword>
<dbReference type="Gene3D" id="1.10.4030.10">
    <property type="entry name" value="Porin chaperone SurA, peptide-binding domain"/>
    <property type="match status" value="1"/>
</dbReference>
<evidence type="ECO:0000256" key="2">
    <source>
        <dbReference type="ARBA" id="ARBA00013194"/>
    </source>
</evidence>